<dbReference type="STRING" id="52442.SAMN05421880_1409"/>
<organism evidence="3 4">
    <name type="scientific">Nitrosomonas nitrosa</name>
    <dbReference type="NCBI Taxonomy" id="52442"/>
    <lineage>
        <taxon>Bacteria</taxon>
        <taxon>Pseudomonadati</taxon>
        <taxon>Pseudomonadota</taxon>
        <taxon>Betaproteobacteria</taxon>
        <taxon>Nitrosomonadales</taxon>
        <taxon>Nitrosomonadaceae</taxon>
        <taxon>Nitrosomonas</taxon>
    </lineage>
</organism>
<gene>
    <name evidence="3" type="ORF">SAMN05421880_1409</name>
</gene>
<dbReference type="SUPFAM" id="SSF56300">
    <property type="entry name" value="Metallo-dependent phosphatases"/>
    <property type="match status" value="1"/>
</dbReference>
<reference evidence="3 4" key="1">
    <citation type="submission" date="2016-10" db="EMBL/GenBank/DDBJ databases">
        <authorList>
            <person name="de Groot N.N."/>
        </authorList>
    </citation>
    <scope>NUCLEOTIDE SEQUENCE [LARGE SCALE GENOMIC DNA]</scope>
    <source>
        <strain evidence="3 4">Nm146</strain>
    </source>
</reference>
<evidence type="ECO:0000256" key="1">
    <source>
        <dbReference type="ARBA" id="ARBA00005662"/>
    </source>
</evidence>
<evidence type="ECO:0000313" key="3">
    <source>
        <dbReference type="EMBL" id="SFM85093.1"/>
    </source>
</evidence>
<evidence type="ECO:0000259" key="2">
    <source>
        <dbReference type="SMART" id="SM00854"/>
    </source>
</evidence>
<dbReference type="InterPro" id="IPR029052">
    <property type="entry name" value="Metallo-depent_PP-like"/>
</dbReference>
<dbReference type="Proteomes" id="UP000199561">
    <property type="component" value="Unassembled WGS sequence"/>
</dbReference>
<dbReference type="EMBL" id="FOUF01000040">
    <property type="protein sequence ID" value="SFM85093.1"/>
    <property type="molecule type" value="Genomic_DNA"/>
</dbReference>
<dbReference type="PANTHER" id="PTHR33393">
    <property type="entry name" value="POLYGLUTAMINE SYNTHESIS ACCESSORY PROTEIN RV0574C-RELATED"/>
    <property type="match status" value="1"/>
</dbReference>
<protein>
    <submittedName>
        <fullName evidence="3">Poly-gamma-glutamate synthesis protein (Capsule biosynthesis protein)</fullName>
    </submittedName>
</protein>
<dbReference type="AlphaFoldDB" id="A0A1I4U8T0"/>
<dbReference type="InterPro" id="IPR019079">
    <property type="entry name" value="Capsule_synth_CapA"/>
</dbReference>
<comment type="similarity">
    <text evidence="1">Belongs to the CapA family.</text>
</comment>
<dbReference type="Gene3D" id="3.60.21.10">
    <property type="match status" value="1"/>
</dbReference>
<evidence type="ECO:0000313" key="4">
    <source>
        <dbReference type="Proteomes" id="UP000199561"/>
    </source>
</evidence>
<name>A0A1I4U8T0_9PROT</name>
<keyword evidence="4" id="KW-1185">Reference proteome</keyword>
<dbReference type="Pfam" id="PF09587">
    <property type="entry name" value="PGA_cap"/>
    <property type="match status" value="1"/>
</dbReference>
<dbReference type="PANTHER" id="PTHR33393:SF11">
    <property type="entry name" value="POLYGLUTAMINE SYNTHESIS ACCESSORY PROTEIN RV0574C-RELATED"/>
    <property type="match status" value="1"/>
</dbReference>
<feature type="domain" description="Capsule synthesis protein CapA" evidence="2">
    <location>
        <begin position="14"/>
        <end position="296"/>
    </location>
</feature>
<dbReference type="CDD" id="cd07381">
    <property type="entry name" value="MPP_CapA"/>
    <property type="match status" value="1"/>
</dbReference>
<sequence length="377" mass="41885">MVNLKESTIKAPLTLFLCGDVMTGRGIDQLLPHPSNPQLHEPYVRNARRYVELGEKINGALTKPVSFDYIWGDALAKLENMKPDARLINLETSITVSDDFWADKGIHYRMHPANIDSLTAANIDCCALANNHVLDWGYAGLSETLQTLRHARIQTAGAGANLQGAQTPAILDIPAKGRVIVISCGTASSGILSEWAARNGKAGVYLLSDLSRASVDEIGSIVRQVKQPGDIAIVSIHWGGNWGYHIPQEHIEFAHHLIDFAGVDILHGHSSHHPLGLEVYREKLILYGCGDFLNDYEGIGGHESYRGDLSLMYFVKVAPDTGQLIALEMVPMQIRRFRLNLALEHDAHWLHRTLDEQSRKFNCRIELTTDRTLKLVH</sequence>
<proteinExistence type="inferred from homology"/>
<dbReference type="RefSeq" id="WP_090672204.1">
    <property type="nucleotide sequence ID" value="NZ_FOUF01000040.1"/>
</dbReference>
<dbReference type="InterPro" id="IPR052169">
    <property type="entry name" value="CW_Biosynth-Accessory"/>
</dbReference>
<dbReference type="SMART" id="SM00854">
    <property type="entry name" value="PGA_cap"/>
    <property type="match status" value="1"/>
</dbReference>
<accession>A0A1I4U8T0</accession>